<accession>W1U8M5</accession>
<proteinExistence type="predicted"/>
<dbReference type="Proteomes" id="UP000018840">
    <property type="component" value="Unassembled WGS sequence"/>
</dbReference>
<sequence length="22" mass="2911">LMEKYYDKYGIKKDHIRKKYYK</sequence>
<gene>
    <name evidence="1" type="ORF">Q612_NSC00100G0001</name>
</gene>
<feature type="non-terminal residue" evidence="1">
    <location>
        <position position="1"/>
    </location>
</feature>
<name>W1U8M5_9FIRM</name>
<evidence type="ECO:0000313" key="1">
    <source>
        <dbReference type="EMBL" id="ETI89840.1"/>
    </source>
</evidence>
<dbReference type="AlphaFoldDB" id="W1U8M5"/>
<comment type="caution">
    <text evidence="1">The sequence shown here is derived from an EMBL/GenBank/DDBJ whole genome shotgun (WGS) entry which is preliminary data.</text>
</comment>
<organism evidence="1 2">
    <name type="scientific">Negativicoccus succinicivorans DORA_17_25</name>
    <dbReference type="NCBI Taxonomy" id="1403945"/>
    <lineage>
        <taxon>Bacteria</taxon>
        <taxon>Bacillati</taxon>
        <taxon>Bacillota</taxon>
        <taxon>Negativicutes</taxon>
        <taxon>Veillonellales</taxon>
        <taxon>Veillonellaceae</taxon>
        <taxon>Negativicoccus</taxon>
    </lineage>
</organism>
<protein>
    <submittedName>
        <fullName evidence="1">Uncharacterized protein</fullName>
    </submittedName>
</protein>
<evidence type="ECO:0000313" key="2">
    <source>
        <dbReference type="Proteomes" id="UP000018840"/>
    </source>
</evidence>
<dbReference type="EMBL" id="AZMC01000100">
    <property type="protein sequence ID" value="ETI89840.1"/>
    <property type="molecule type" value="Genomic_DNA"/>
</dbReference>
<reference evidence="1 2" key="1">
    <citation type="submission" date="2013-12" db="EMBL/GenBank/DDBJ databases">
        <title>A Varibaculum cambriense genome reconstructed from a premature infant gut community with otherwise low bacterial novelty that shifts toward anaerobic metabolism during the third week of life.</title>
        <authorList>
            <person name="Brown C.T."/>
            <person name="Sharon I."/>
            <person name="Thomas B.C."/>
            <person name="Castelle C.J."/>
            <person name="Morowitz M.J."/>
            <person name="Banfield J.F."/>
        </authorList>
    </citation>
    <scope>NUCLEOTIDE SEQUENCE [LARGE SCALE GENOMIC DNA]</scope>
    <source>
        <strain evidence="2">DORA_17_25</strain>
    </source>
</reference>